<keyword evidence="6" id="KW-1185">Reference proteome</keyword>
<keyword evidence="1" id="KW-0285">Flavoprotein</keyword>
<accession>A0A6P0HHG2</accession>
<protein>
    <submittedName>
        <fullName evidence="5">NAD(P)/FAD-dependent oxidoreductase</fullName>
    </submittedName>
</protein>
<dbReference type="Pfam" id="PF07992">
    <property type="entry name" value="Pyr_redox_2"/>
    <property type="match status" value="1"/>
</dbReference>
<dbReference type="AlphaFoldDB" id="A0A6P0HHG2"/>
<dbReference type="GO" id="GO:0004791">
    <property type="term" value="F:thioredoxin-disulfide reductase (NADPH) activity"/>
    <property type="evidence" value="ECO:0007669"/>
    <property type="project" value="UniProtKB-EC"/>
</dbReference>
<evidence type="ECO:0000313" key="6">
    <source>
        <dbReference type="Proteomes" id="UP000468687"/>
    </source>
</evidence>
<dbReference type="PRINTS" id="PR00469">
    <property type="entry name" value="PNDRDTASEII"/>
</dbReference>
<name>A0A6P0HHG2_9ACTN</name>
<dbReference type="InterPro" id="IPR050097">
    <property type="entry name" value="Ferredoxin-NADP_redctase_2"/>
</dbReference>
<sequence>MSEIRDALVVGGGPAGLQAALTLGRIHRSVTLVDSGRYRNATVEHMHNVLTHDGRPPVEFRAQAREQLADYDVELRETGVESIAGDVATGFTATLGDGTTVRARRVVLATGLRDELPAKEGLDELWGTVAAQCPFCHGHEFRDGHLVVLGAGAPQVHGTALMRRIAGRISVLADGQPVEPEVRAQLEALGATVVEAKVERFERYGEGARVLLSDGEAIDAIGVLVTPTFHQAAPFAEQLGLTLLPSGCVEIDDMGRTSLPGVFAGGDLAHRPSFPMPMPSVIAAMAAGQMAGAATAADLLADDMAALGAG</sequence>
<evidence type="ECO:0000256" key="3">
    <source>
        <dbReference type="ARBA" id="ARBA00048132"/>
    </source>
</evidence>
<evidence type="ECO:0000313" key="5">
    <source>
        <dbReference type="EMBL" id="NEN78179.1"/>
    </source>
</evidence>
<dbReference type="PRINTS" id="PR00368">
    <property type="entry name" value="FADPNR"/>
</dbReference>
<comment type="caution">
    <text evidence="5">The sequence shown here is derived from an EMBL/GenBank/DDBJ whole genome shotgun (WGS) entry which is preliminary data.</text>
</comment>
<comment type="catalytic activity">
    <reaction evidence="3">
        <text>[thioredoxin]-dithiol + NADP(+) = [thioredoxin]-disulfide + NADPH + H(+)</text>
        <dbReference type="Rhea" id="RHEA:20345"/>
        <dbReference type="Rhea" id="RHEA-COMP:10698"/>
        <dbReference type="Rhea" id="RHEA-COMP:10700"/>
        <dbReference type="ChEBI" id="CHEBI:15378"/>
        <dbReference type="ChEBI" id="CHEBI:29950"/>
        <dbReference type="ChEBI" id="CHEBI:50058"/>
        <dbReference type="ChEBI" id="CHEBI:57783"/>
        <dbReference type="ChEBI" id="CHEBI:58349"/>
        <dbReference type="EC" id="1.8.1.9"/>
    </reaction>
</comment>
<proteinExistence type="predicted"/>
<evidence type="ECO:0000256" key="1">
    <source>
        <dbReference type="ARBA" id="ARBA00022630"/>
    </source>
</evidence>
<dbReference type="InterPro" id="IPR036188">
    <property type="entry name" value="FAD/NAD-bd_sf"/>
</dbReference>
<dbReference type="PANTHER" id="PTHR48105">
    <property type="entry name" value="THIOREDOXIN REDUCTASE 1-RELATED-RELATED"/>
    <property type="match status" value="1"/>
</dbReference>
<organism evidence="5 6">
    <name type="scientific">Nocardioides zeae</name>
    <dbReference type="NCBI Taxonomy" id="1457234"/>
    <lineage>
        <taxon>Bacteria</taxon>
        <taxon>Bacillati</taxon>
        <taxon>Actinomycetota</taxon>
        <taxon>Actinomycetes</taxon>
        <taxon>Propionibacteriales</taxon>
        <taxon>Nocardioidaceae</taxon>
        <taxon>Nocardioides</taxon>
    </lineage>
</organism>
<evidence type="ECO:0000256" key="2">
    <source>
        <dbReference type="ARBA" id="ARBA00023002"/>
    </source>
</evidence>
<dbReference type="RefSeq" id="WP_163771627.1">
    <property type="nucleotide sequence ID" value="NZ_JAAGXA010000004.1"/>
</dbReference>
<evidence type="ECO:0000259" key="4">
    <source>
        <dbReference type="Pfam" id="PF07992"/>
    </source>
</evidence>
<keyword evidence="2" id="KW-0560">Oxidoreductase</keyword>
<feature type="domain" description="FAD/NAD(P)-binding" evidence="4">
    <location>
        <begin position="6"/>
        <end position="275"/>
    </location>
</feature>
<dbReference type="SUPFAM" id="SSF51905">
    <property type="entry name" value="FAD/NAD(P)-binding domain"/>
    <property type="match status" value="1"/>
</dbReference>
<dbReference type="InterPro" id="IPR023753">
    <property type="entry name" value="FAD/NAD-binding_dom"/>
</dbReference>
<dbReference type="EMBL" id="JAAGXA010000004">
    <property type="protein sequence ID" value="NEN78179.1"/>
    <property type="molecule type" value="Genomic_DNA"/>
</dbReference>
<dbReference type="Gene3D" id="3.50.50.60">
    <property type="entry name" value="FAD/NAD(P)-binding domain"/>
    <property type="match status" value="2"/>
</dbReference>
<reference evidence="5 6" key="1">
    <citation type="journal article" date="2014" name="Int. J. Syst. Evol. Microbiol.">
        <title>Nocardioides zeae sp. nov., isolated from the stem of Zea mays.</title>
        <authorList>
            <person name="Glaeser S.P."/>
            <person name="McInroy J.A."/>
            <person name="Busse H.J."/>
            <person name="Kampfer P."/>
        </authorList>
    </citation>
    <scope>NUCLEOTIDE SEQUENCE [LARGE SCALE GENOMIC DNA]</scope>
    <source>
        <strain evidence="5 6">JCM 30728</strain>
    </source>
</reference>
<gene>
    <name evidence="5" type="ORF">G3T38_07810</name>
</gene>
<dbReference type="Proteomes" id="UP000468687">
    <property type="component" value="Unassembled WGS sequence"/>
</dbReference>